<feature type="compositionally biased region" description="Basic residues" evidence="1">
    <location>
        <begin position="30"/>
        <end position="39"/>
    </location>
</feature>
<gene>
    <name evidence="2" type="ORF">GCM10022207_47330</name>
</gene>
<evidence type="ECO:0008006" key="4">
    <source>
        <dbReference type="Google" id="ProtNLM"/>
    </source>
</evidence>
<organism evidence="2 3">
    <name type="scientific">Streptomyces lannensis</name>
    <dbReference type="NCBI Taxonomy" id="766498"/>
    <lineage>
        <taxon>Bacteria</taxon>
        <taxon>Bacillati</taxon>
        <taxon>Actinomycetota</taxon>
        <taxon>Actinomycetes</taxon>
        <taxon>Kitasatosporales</taxon>
        <taxon>Streptomycetaceae</taxon>
        <taxon>Streptomyces</taxon>
    </lineage>
</organism>
<dbReference type="EMBL" id="BAAAZA010000013">
    <property type="protein sequence ID" value="GAA3875961.1"/>
    <property type="molecule type" value="Genomic_DNA"/>
</dbReference>
<evidence type="ECO:0000256" key="1">
    <source>
        <dbReference type="SAM" id="MobiDB-lite"/>
    </source>
</evidence>
<reference evidence="3" key="1">
    <citation type="journal article" date="2019" name="Int. J. Syst. Evol. Microbiol.">
        <title>The Global Catalogue of Microorganisms (GCM) 10K type strain sequencing project: providing services to taxonomists for standard genome sequencing and annotation.</title>
        <authorList>
            <consortium name="The Broad Institute Genomics Platform"/>
            <consortium name="The Broad Institute Genome Sequencing Center for Infectious Disease"/>
            <person name="Wu L."/>
            <person name="Ma J."/>
        </authorList>
    </citation>
    <scope>NUCLEOTIDE SEQUENCE [LARGE SCALE GENOMIC DNA]</scope>
    <source>
        <strain evidence="3">JCM 16578</strain>
    </source>
</reference>
<evidence type="ECO:0000313" key="3">
    <source>
        <dbReference type="Proteomes" id="UP001501563"/>
    </source>
</evidence>
<dbReference type="Proteomes" id="UP001501563">
    <property type="component" value="Unassembled WGS sequence"/>
</dbReference>
<name>A0ABP7KGE6_9ACTN</name>
<comment type="caution">
    <text evidence="2">The sequence shown here is derived from an EMBL/GenBank/DDBJ whole genome shotgun (WGS) entry which is preliminary data.</text>
</comment>
<keyword evidence="3" id="KW-1185">Reference proteome</keyword>
<feature type="region of interest" description="Disordered" evidence="1">
    <location>
        <begin position="1"/>
        <end position="49"/>
    </location>
</feature>
<protein>
    <recommendedName>
        <fullName evidence="4">Integrase</fullName>
    </recommendedName>
</protein>
<sequence>MQPRTLHANLRRRNANARHHDSLTAERKERARIRSRKGIRWGGRPALAA</sequence>
<accession>A0ABP7KGE6</accession>
<proteinExistence type="predicted"/>
<evidence type="ECO:0000313" key="2">
    <source>
        <dbReference type="EMBL" id="GAA3875961.1"/>
    </source>
</evidence>
<feature type="compositionally biased region" description="Basic and acidic residues" evidence="1">
    <location>
        <begin position="18"/>
        <end position="29"/>
    </location>
</feature>